<reference evidence="6 7" key="1">
    <citation type="submission" date="2016-10" db="EMBL/GenBank/DDBJ databases">
        <authorList>
            <person name="Varghese N."/>
            <person name="Submissions S."/>
        </authorList>
    </citation>
    <scope>NUCLEOTIDE SEQUENCE [LARGE SCALE GENOMIC DNA]</scope>
    <source>
        <strain evidence="6 7">IBRC-M10081</strain>
    </source>
</reference>
<evidence type="ECO:0000256" key="3">
    <source>
        <dbReference type="ARBA" id="ARBA00023125"/>
    </source>
</evidence>
<evidence type="ECO:0000256" key="1">
    <source>
        <dbReference type="ARBA" id="ARBA00009437"/>
    </source>
</evidence>
<keyword evidence="3 6" id="KW-0238">DNA-binding</keyword>
<dbReference type="SUPFAM" id="SSF46785">
    <property type="entry name" value="Winged helix' DNA-binding domain"/>
    <property type="match status" value="1"/>
</dbReference>
<keyword evidence="2" id="KW-0805">Transcription regulation</keyword>
<evidence type="ECO:0000313" key="6">
    <source>
        <dbReference type="EMBL" id="SEW08643.1"/>
    </source>
</evidence>
<dbReference type="CDD" id="cd05466">
    <property type="entry name" value="PBP2_LTTR_substrate"/>
    <property type="match status" value="1"/>
</dbReference>
<dbReference type="InterPro" id="IPR036388">
    <property type="entry name" value="WH-like_DNA-bd_sf"/>
</dbReference>
<comment type="similarity">
    <text evidence="1">Belongs to the LysR transcriptional regulatory family.</text>
</comment>
<dbReference type="InterPro" id="IPR036390">
    <property type="entry name" value="WH_DNA-bd_sf"/>
</dbReference>
<keyword evidence="4" id="KW-0804">Transcription</keyword>
<dbReference type="FunFam" id="1.10.10.10:FF:000001">
    <property type="entry name" value="LysR family transcriptional regulator"/>
    <property type="match status" value="1"/>
</dbReference>
<accession>A0A662Z6E0</accession>
<name>A0A662Z6E0_9STAP</name>
<dbReference type="Gene3D" id="3.40.190.290">
    <property type="match status" value="1"/>
</dbReference>
<dbReference type="GO" id="GO:0003677">
    <property type="term" value="F:DNA binding"/>
    <property type="evidence" value="ECO:0007669"/>
    <property type="project" value="UniProtKB-KW"/>
</dbReference>
<evidence type="ECO:0000313" key="7">
    <source>
        <dbReference type="Proteomes" id="UP000243605"/>
    </source>
</evidence>
<dbReference type="EMBL" id="FOIT01000004">
    <property type="protein sequence ID" value="SEW08643.1"/>
    <property type="molecule type" value="Genomic_DNA"/>
</dbReference>
<dbReference type="InterPro" id="IPR050950">
    <property type="entry name" value="HTH-type_LysR_regulators"/>
</dbReference>
<dbReference type="GO" id="GO:0005829">
    <property type="term" value="C:cytosol"/>
    <property type="evidence" value="ECO:0007669"/>
    <property type="project" value="TreeGrafter"/>
</dbReference>
<proteinExistence type="inferred from homology"/>
<protein>
    <submittedName>
        <fullName evidence="6">DNA-binding transcriptional regulator, LysR family</fullName>
    </submittedName>
</protein>
<dbReference type="Pfam" id="PF00126">
    <property type="entry name" value="HTH_1"/>
    <property type="match status" value="1"/>
</dbReference>
<dbReference type="Gene3D" id="1.10.10.10">
    <property type="entry name" value="Winged helix-like DNA-binding domain superfamily/Winged helix DNA-binding domain"/>
    <property type="match status" value="1"/>
</dbReference>
<dbReference type="Pfam" id="PF03466">
    <property type="entry name" value="LysR_substrate"/>
    <property type="match status" value="1"/>
</dbReference>
<sequence length="318" mass="36762">MLKSMDYVYAVYVNKSFSKAAEALYISQPALSAAIKKVEIEVGTPLFDRRTNPISLTEAGKYYIESVERVMQIEEDMKLKFKALSELNKSTINIGAASFFCTYVLPDLIQDFQDKHPQYTVNVLEANADDLMKYLKSGVIDLIIDVETRGEHYHYESVIWAEDDILLVVPKASKVNATLIDSQLTYDTVRSGDYHNDDYLKVDLYTFKDERFLLLKEGNDMYNRSMRMFKNAEYTPKVSMYLDQMLTSFRIACKGIGATFVRAGLTNYLEPTDDVYFYKLNDDNSKQNIKLYYKKEVSPSEIRQDFIDYLLQHTPKTV</sequence>
<dbReference type="PANTHER" id="PTHR30419">
    <property type="entry name" value="HTH-TYPE TRANSCRIPTIONAL REGULATOR YBHD"/>
    <property type="match status" value="1"/>
</dbReference>
<evidence type="ECO:0000256" key="2">
    <source>
        <dbReference type="ARBA" id="ARBA00023015"/>
    </source>
</evidence>
<dbReference type="OrthoDB" id="9803735at2"/>
<keyword evidence="7" id="KW-1185">Reference proteome</keyword>
<dbReference type="GO" id="GO:0003700">
    <property type="term" value="F:DNA-binding transcription factor activity"/>
    <property type="evidence" value="ECO:0007669"/>
    <property type="project" value="InterPro"/>
</dbReference>
<evidence type="ECO:0000256" key="4">
    <source>
        <dbReference type="ARBA" id="ARBA00023163"/>
    </source>
</evidence>
<gene>
    <name evidence="6" type="ORF">SAMN05192557_1568</name>
</gene>
<dbReference type="RefSeq" id="WP_091475473.1">
    <property type="nucleotide sequence ID" value="NZ_FOIT01000004.1"/>
</dbReference>
<dbReference type="InterPro" id="IPR005119">
    <property type="entry name" value="LysR_subst-bd"/>
</dbReference>
<dbReference type="PROSITE" id="PS50931">
    <property type="entry name" value="HTH_LYSR"/>
    <property type="match status" value="1"/>
</dbReference>
<dbReference type="Proteomes" id="UP000243605">
    <property type="component" value="Unassembled WGS sequence"/>
</dbReference>
<evidence type="ECO:0000259" key="5">
    <source>
        <dbReference type="PROSITE" id="PS50931"/>
    </source>
</evidence>
<dbReference type="InterPro" id="IPR000847">
    <property type="entry name" value="LysR_HTH_N"/>
</dbReference>
<organism evidence="6 7">
    <name type="scientific">Aliicoccus persicus</name>
    <dbReference type="NCBI Taxonomy" id="930138"/>
    <lineage>
        <taxon>Bacteria</taxon>
        <taxon>Bacillati</taxon>
        <taxon>Bacillota</taxon>
        <taxon>Bacilli</taxon>
        <taxon>Bacillales</taxon>
        <taxon>Staphylococcaceae</taxon>
        <taxon>Aliicoccus</taxon>
    </lineage>
</organism>
<dbReference type="AlphaFoldDB" id="A0A662Z6E0"/>
<dbReference type="PRINTS" id="PR00039">
    <property type="entry name" value="HTHLYSR"/>
</dbReference>
<dbReference type="SUPFAM" id="SSF53850">
    <property type="entry name" value="Periplasmic binding protein-like II"/>
    <property type="match status" value="1"/>
</dbReference>
<feature type="domain" description="HTH lysR-type" evidence="5">
    <location>
        <begin position="1"/>
        <end position="57"/>
    </location>
</feature>